<reference evidence="6 7" key="1">
    <citation type="submission" date="2021-12" db="EMBL/GenBank/DDBJ databases">
        <title>High titer production of polyol ester of fatty acids by Rhodotorula paludigena BS15 towards product separation-free biomass refinery.</title>
        <authorList>
            <person name="Mano J."/>
            <person name="Ono H."/>
            <person name="Tanaka T."/>
            <person name="Naito K."/>
            <person name="Sushida H."/>
            <person name="Ike M."/>
            <person name="Tokuyasu K."/>
            <person name="Kitaoka M."/>
        </authorList>
    </citation>
    <scope>NUCLEOTIDE SEQUENCE [LARGE SCALE GENOMIC DNA]</scope>
    <source>
        <strain evidence="6 7">BS15</strain>
    </source>
</reference>
<dbReference type="PANTHER" id="PTHR28263">
    <property type="entry name" value="GOLGI TO ER TRAFFIC PROTEIN 2"/>
    <property type="match status" value="1"/>
</dbReference>
<evidence type="ECO:0000256" key="3">
    <source>
        <dbReference type="ARBA" id="ARBA00023136"/>
    </source>
</evidence>
<dbReference type="PANTHER" id="PTHR28263:SF1">
    <property type="entry name" value="GOLGI TO ER TRAFFIC PROTEIN 2"/>
    <property type="match status" value="1"/>
</dbReference>
<evidence type="ECO:0000313" key="7">
    <source>
        <dbReference type="Proteomes" id="UP001342314"/>
    </source>
</evidence>
<evidence type="ECO:0008006" key="8">
    <source>
        <dbReference type="Google" id="ProtNLM"/>
    </source>
</evidence>
<dbReference type="GO" id="GO:0006890">
    <property type="term" value="P:retrograde vesicle-mediated transport, Golgi to endoplasmic reticulum"/>
    <property type="evidence" value="ECO:0007669"/>
    <property type="project" value="TreeGrafter"/>
</dbReference>
<feature type="transmembrane region" description="Helical" evidence="5">
    <location>
        <begin position="300"/>
        <end position="320"/>
    </location>
</feature>
<feature type="compositionally biased region" description="Pro residues" evidence="4">
    <location>
        <begin position="51"/>
        <end position="62"/>
    </location>
</feature>
<dbReference type="AlphaFoldDB" id="A0AAV5GV67"/>
<keyword evidence="1 5" id="KW-0812">Transmembrane</keyword>
<feature type="region of interest" description="Disordered" evidence="4">
    <location>
        <begin position="132"/>
        <end position="159"/>
    </location>
</feature>
<keyword evidence="3 5" id="KW-0472">Membrane</keyword>
<dbReference type="EMBL" id="BQKY01000011">
    <property type="protein sequence ID" value="GJN92483.1"/>
    <property type="molecule type" value="Genomic_DNA"/>
</dbReference>
<evidence type="ECO:0000256" key="2">
    <source>
        <dbReference type="ARBA" id="ARBA00022989"/>
    </source>
</evidence>
<dbReference type="InterPro" id="IPR028143">
    <property type="entry name" value="Get2/sif1"/>
</dbReference>
<sequence>MSEDAAAAARREKAAARQAKLLAKSNERLAKITGAAKGEGRIVSESTGGIPPRPANVNPAPPTSLADVNDDPAEVDLAAQNPLSLLAGTGGAGPAGAQNPFAALGGQPGGGGADDMFAQMMQQMMAGAGGAGAGAGAGAAGAGGAPPGNPFMQPPTSPFPPAPKTFLDRVFPLVHLVAMVGLAVYAVFVYEPAKRMTAYGWNGSDIGIDWKAWSVLLDHRPQETAVLQKIGIHSLAQVPLLWMFVSVELVLQTTRLFLVRNRPAPPGILNSVLPLLSQFSPQLGLAIQTGVRYFDLFSTCLNDLAVLICSIGLVVLVARWKVGEPHGLVDILEDTASGVVNKVKGEL</sequence>
<feature type="transmembrane region" description="Helical" evidence="5">
    <location>
        <begin position="170"/>
        <end position="190"/>
    </location>
</feature>
<dbReference type="Pfam" id="PF08690">
    <property type="entry name" value="GET2"/>
    <property type="match status" value="1"/>
</dbReference>
<evidence type="ECO:0000256" key="1">
    <source>
        <dbReference type="ARBA" id="ARBA00022692"/>
    </source>
</evidence>
<name>A0AAV5GV67_9BASI</name>
<proteinExistence type="predicted"/>
<feature type="compositionally biased region" description="Gly residues" evidence="4">
    <location>
        <begin position="132"/>
        <end position="146"/>
    </location>
</feature>
<feature type="compositionally biased region" description="Pro residues" evidence="4">
    <location>
        <begin position="147"/>
        <end position="159"/>
    </location>
</feature>
<evidence type="ECO:0000256" key="4">
    <source>
        <dbReference type="SAM" id="MobiDB-lite"/>
    </source>
</evidence>
<evidence type="ECO:0000256" key="5">
    <source>
        <dbReference type="SAM" id="Phobius"/>
    </source>
</evidence>
<keyword evidence="2 5" id="KW-1133">Transmembrane helix</keyword>
<accession>A0AAV5GV67</accession>
<organism evidence="6 7">
    <name type="scientific">Rhodotorula paludigena</name>
    <dbReference type="NCBI Taxonomy" id="86838"/>
    <lineage>
        <taxon>Eukaryota</taxon>
        <taxon>Fungi</taxon>
        <taxon>Dikarya</taxon>
        <taxon>Basidiomycota</taxon>
        <taxon>Pucciniomycotina</taxon>
        <taxon>Microbotryomycetes</taxon>
        <taxon>Sporidiobolales</taxon>
        <taxon>Sporidiobolaceae</taxon>
        <taxon>Rhodotorula</taxon>
    </lineage>
</organism>
<keyword evidence="7" id="KW-1185">Reference proteome</keyword>
<comment type="caution">
    <text evidence="6">The sequence shown here is derived from an EMBL/GenBank/DDBJ whole genome shotgun (WGS) entry which is preliminary data.</text>
</comment>
<protein>
    <recommendedName>
        <fullName evidence="8">Golgi to ER traffic protein 2</fullName>
    </recommendedName>
</protein>
<dbReference type="Proteomes" id="UP001342314">
    <property type="component" value="Unassembled WGS sequence"/>
</dbReference>
<feature type="region of interest" description="Disordered" evidence="4">
    <location>
        <begin position="37"/>
        <end position="69"/>
    </location>
</feature>
<gene>
    <name evidence="6" type="ORF">Rhopal_005513-T1</name>
</gene>
<evidence type="ECO:0000313" key="6">
    <source>
        <dbReference type="EMBL" id="GJN92483.1"/>
    </source>
</evidence>